<feature type="region of interest" description="Disordered" evidence="1">
    <location>
        <begin position="177"/>
        <end position="199"/>
    </location>
</feature>
<name>A0AA88GHM0_NAELO</name>
<dbReference type="Proteomes" id="UP000816034">
    <property type="component" value="Unassembled WGS sequence"/>
</dbReference>
<feature type="compositionally biased region" description="Acidic residues" evidence="1">
    <location>
        <begin position="69"/>
        <end position="81"/>
    </location>
</feature>
<evidence type="ECO:0000313" key="2">
    <source>
        <dbReference type="EMBL" id="KAG2374281.1"/>
    </source>
</evidence>
<dbReference type="RefSeq" id="XP_044543455.1">
    <property type="nucleotide sequence ID" value="XM_044686441.1"/>
</dbReference>
<feature type="compositionally biased region" description="Low complexity" evidence="1">
    <location>
        <begin position="49"/>
        <end position="62"/>
    </location>
</feature>
<evidence type="ECO:0000256" key="1">
    <source>
        <dbReference type="SAM" id="MobiDB-lite"/>
    </source>
</evidence>
<dbReference type="GeneID" id="68103305"/>
<reference evidence="2 3" key="1">
    <citation type="journal article" date="2018" name="BMC Genomics">
        <title>The genome of Naegleria lovaniensis, the basis for a comparative approach to unravel pathogenicity factors of the human pathogenic amoeba N. fowleri.</title>
        <authorList>
            <person name="Liechti N."/>
            <person name="Schurch N."/>
            <person name="Bruggmann R."/>
            <person name="Wittwer M."/>
        </authorList>
    </citation>
    <scope>NUCLEOTIDE SEQUENCE [LARGE SCALE GENOMIC DNA]</scope>
    <source>
        <strain evidence="2 3">ATCC 30569</strain>
    </source>
</reference>
<dbReference type="AlphaFoldDB" id="A0AA88GHM0"/>
<organism evidence="2 3">
    <name type="scientific">Naegleria lovaniensis</name>
    <name type="common">Amoeba</name>
    <dbReference type="NCBI Taxonomy" id="51637"/>
    <lineage>
        <taxon>Eukaryota</taxon>
        <taxon>Discoba</taxon>
        <taxon>Heterolobosea</taxon>
        <taxon>Tetramitia</taxon>
        <taxon>Eutetramitia</taxon>
        <taxon>Vahlkampfiidae</taxon>
        <taxon>Naegleria</taxon>
    </lineage>
</organism>
<accession>A0AA88GHM0</accession>
<proteinExistence type="predicted"/>
<feature type="region of interest" description="Disordered" evidence="1">
    <location>
        <begin position="37"/>
        <end position="81"/>
    </location>
</feature>
<comment type="caution">
    <text evidence="2">The sequence shown here is derived from an EMBL/GenBank/DDBJ whole genome shotgun (WGS) entry which is preliminary data.</text>
</comment>
<sequence length="199" mass="22718">MVPQHPSSSNEYSMSNNAASYLTLSVHEKAAVDADNERNIVLIEQNGNSSTSSKSSSSKTSSPQKGDLQVDELSESNTEFDEMESSLGKKTMVSLSGIHKALVELKDYSKKSDDRQQEMLNVMRETQQQHQEVLNVLYEQRQQHQQQHQEVLHALLNVMRSSQQQHQDLMGVLIAQQQEQKQQHQDLMKELQKQQNNNK</sequence>
<gene>
    <name evidence="2" type="ORF">C9374_010851</name>
</gene>
<protein>
    <submittedName>
        <fullName evidence="2">Uncharacterized protein</fullName>
    </submittedName>
</protein>
<feature type="compositionally biased region" description="Basic and acidic residues" evidence="1">
    <location>
        <begin position="181"/>
        <end position="192"/>
    </location>
</feature>
<keyword evidence="3" id="KW-1185">Reference proteome</keyword>
<dbReference type="EMBL" id="PYSW02000046">
    <property type="protein sequence ID" value="KAG2374281.1"/>
    <property type="molecule type" value="Genomic_DNA"/>
</dbReference>
<evidence type="ECO:0000313" key="3">
    <source>
        <dbReference type="Proteomes" id="UP000816034"/>
    </source>
</evidence>